<dbReference type="Proteomes" id="UP000219338">
    <property type="component" value="Unassembled WGS sequence"/>
</dbReference>
<evidence type="ECO:0000313" key="4">
    <source>
        <dbReference type="Proteomes" id="UP000219338"/>
    </source>
</evidence>
<evidence type="ECO:0000313" key="3">
    <source>
        <dbReference type="EMBL" id="SJL13668.1"/>
    </source>
</evidence>
<sequence>MSAELLDTDIASRMYIDAGELVRVRVEADEFRDDGQGPPKMTEGVQVRQEPRRARAVSDYSELGLGNVSWWNASQEEDAEGDVLMEE</sequence>
<dbReference type="Pfam" id="PF08292">
    <property type="entry name" value="RNA_pol_Rbc25"/>
    <property type="match status" value="1"/>
</dbReference>
<protein>
    <recommendedName>
        <fullName evidence="2">RNA polymerase III subunit Rpc25 domain-containing protein</fullName>
    </recommendedName>
</protein>
<dbReference type="OrthoDB" id="10256606at2759"/>
<feature type="region of interest" description="Disordered" evidence="1">
    <location>
        <begin position="31"/>
        <end position="53"/>
    </location>
</feature>
<feature type="domain" description="RNA polymerase III subunit Rpc25" evidence="2">
    <location>
        <begin position="9"/>
        <end position="71"/>
    </location>
</feature>
<organism evidence="3 4">
    <name type="scientific">Armillaria ostoyae</name>
    <name type="common">Armillaria root rot fungus</name>
    <dbReference type="NCBI Taxonomy" id="47428"/>
    <lineage>
        <taxon>Eukaryota</taxon>
        <taxon>Fungi</taxon>
        <taxon>Dikarya</taxon>
        <taxon>Basidiomycota</taxon>
        <taxon>Agaricomycotina</taxon>
        <taxon>Agaricomycetes</taxon>
        <taxon>Agaricomycetidae</taxon>
        <taxon>Agaricales</taxon>
        <taxon>Marasmiineae</taxon>
        <taxon>Physalacriaceae</taxon>
        <taxon>Armillaria</taxon>
    </lineage>
</organism>
<proteinExistence type="predicted"/>
<dbReference type="InterPro" id="IPR012340">
    <property type="entry name" value="NA-bd_OB-fold"/>
</dbReference>
<dbReference type="STRING" id="47428.A0A284RY48"/>
<dbReference type="AlphaFoldDB" id="A0A284RY48"/>
<evidence type="ECO:0000256" key="1">
    <source>
        <dbReference type="SAM" id="MobiDB-lite"/>
    </source>
</evidence>
<gene>
    <name evidence="3" type="ORF">ARMOST_17116</name>
</gene>
<name>A0A284RY48_ARMOS</name>
<reference evidence="4" key="1">
    <citation type="journal article" date="2017" name="Nat. Ecol. Evol.">
        <title>Genome expansion and lineage-specific genetic innovations in the forest pathogenic fungi Armillaria.</title>
        <authorList>
            <person name="Sipos G."/>
            <person name="Prasanna A.N."/>
            <person name="Walter M.C."/>
            <person name="O'Connor E."/>
            <person name="Balint B."/>
            <person name="Krizsan K."/>
            <person name="Kiss B."/>
            <person name="Hess J."/>
            <person name="Varga T."/>
            <person name="Slot J."/>
            <person name="Riley R."/>
            <person name="Boka B."/>
            <person name="Rigling D."/>
            <person name="Barry K."/>
            <person name="Lee J."/>
            <person name="Mihaltcheva S."/>
            <person name="LaButti K."/>
            <person name="Lipzen A."/>
            <person name="Waldron R."/>
            <person name="Moloney N.M."/>
            <person name="Sperisen C."/>
            <person name="Kredics L."/>
            <person name="Vagvoelgyi C."/>
            <person name="Patrignani A."/>
            <person name="Fitzpatrick D."/>
            <person name="Nagy I."/>
            <person name="Doyle S."/>
            <person name="Anderson J.B."/>
            <person name="Grigoriev I.V."/>
            <person name="Gueldener U."/>
            <person name="Muensterkoetter M."/>
            <person name="Nagy L.G."/>
        </authorList>
    </citation>
    <scope>NUCLEOTIDE SEQUENCE [LARGE SCALE GENOMIC DNA]</scope>
    <source>
        <strain evidence="4">C18/9</strain>
    </source>
</reference>
<dbReference type="Gene3D" id="2.40.50.140">
    <property type="entry name" value="Nucleic acid-binding proteins"/>
    <property type="match status" value="1"/>
</dbReference>
<dbReference type="InterPro" id="IPR013238">
    <property type="entry name" value="RNA_pol_III_Rbc25"/>
</dbReference>
<keyword evidence="4" id="KW-1185">Reference proteome</keyword>
<accession>A0A284RY48</accession>
<dbReference type="EMBL" id="FUEG01000020">
    <property type="protein sequence ID" value="SJL13668.1"/>
    <property type="molecule type" value="Genomic_DNA"/>
</dbReference>
<evidence type="ECO:0000259" key="2">
    <source>
        <dbReference type="Pfam" id="PF08292"/>
    </source>
</evidence>